<dbReference type="EMBL" id="SLXB01000007">
    <property type="protein sequence ID" value="TCO93265.1"/>
    <property type="molecule type" value="Genomic_DNA"/>
</dbReference>
<dbReference type="EMBL" id="CAACYH010000004">
    <property type="protein sequence ID" value="VFB14861.1"/>
    <property type="molecule type" value="Genomic_DNA"/>
</dbReference>
<protein>
    <submittedName>
        <fullName evidence="2">Uncharacterized protein</fullName>
    </submittedName>
</protein>
<organism evidence="2 4">
    <name type="scientific">Prevotella heparinolytica</name>
    <dbReference type="NCBI Taxonomy" id="28113"/>
    <lineage>
        <taxon>Bacteria</taxon>
        <taxon>Pseudomonadati</taxon>
        <taxon>Bacteroidota</taxon>
        <taxon>Bacteroidia</taxon>
        <taxon>Bacteroidales</taxon>
        <taxon>Bacteroidaceae</taxon>
        <taxon>Bacteroides</taxon>
    </lineage>
</organism>
<reference evidence="1 3" key="2">
    <citation type="submission" date="2019-03" db="EMBL/GenBank/DDBJ databases">
        <title>Genomic Encyclopedia of Type Strains, Phase IV (KMG-IV): sequencing the most valuable type-strain genomes for metagenomic binning, comparative biology and taxonomic classification.</title>
        <authorList>
            <person name="Goeker M."/>
        </authorList>
    </citation>
    <scope>NUCLEOTIDE SEQUENCE [LARGE SCALE GENOMIC DNA]</scope>
    <source>
        <strain evidence="1 3">DSM 23917</strain>
    </source>
</reference>
<evidence type="ECO:0000313" key="2">
    <source>
        <dbReference type="EMBL" id="VFB14861.1"/>
    </source>
</evidence>
<gene>
    <name evidence="1" type="ORF">EV202_10774</name>
    <name evidence="2" type="ORF">NCTC7812_02430</name>
</gene>
<sequence>MLFSIDSKKNTYFCNLLDYQKDVAYATIEH</sequence>
<dbReference type="Proteomes" id="UP000295600">
    <property type="component" value="Unassembled WGS sequence"/>
</dbReference>
<evidence type="ECO:0000313" key="4">
    <source>
        <dbReference type="Proteomes" id="UP000396835"/>
    </source>
</evidence>
<accession>A0A449I605</accession>
<dbReference type="Proteomes" id="UP000396835">
    <property type="component" value="Unassembled WGS sequence"/>
</dbReference>
<dbReference type="AlphaFoldDB" id="A0A449I605"/>
<evidence type="ECO:0000313" key="1">
    <source>
        <dbReference type="EMBL" id="TCO93265.1"/>
    </source>
</evidence>
<name>A0A449I605_9BACE</name>
<reference evidence="2 4" key="1">
    <citation type="submission" date="2019-02" db="EMBL/GenBank/DDBJ databases">
        <authorList>
            <consortium name="Pathogen Informatics"/>
        </authorList>
    </citation>
    <scope>NUCLEOTIDE SEQUENCE [LARGE SCALE GENOMIC DNA]</scope>
    <source>
        <strain evidence="2 4">3012STDY7078512</strain>
    </source>
</reference>
<evidence type="ECO:0000313" key="3">
    <source>
        <dbReference type="Proteomes" id="UP000295600"/>
    </source>
</evidence>
<proteinExistence type="predicted"/>